<evidence type="ECO:0000256" key="3">
    <source>
        <dbReference type="ARBA" id="ARBA00023015"/>
    </source>
</evidence>
<evidence type="ECO:0000256" key="2">
    <source>
        <dbReference type="ARBA" id="ARBA00022473"/>
    </source>
</evidence>
<proteinExistence type="predicted"/>
<keyword evidence="3" id="KW-0805">Transcription regulation</keyword>
<keyword evidence="5" id="KW-0804">Transcription</keyword>
<comment type="subcellular location">
    <subcellularLocation>
        <location evidence="1">Nucleus</location>
    </subcellularLocation>
</comment>
<evidence type="ECO:0000259" key="9">
    <source>
        <dbReference type="PROSITE" id="PS51370"/>
    </source>
</evidence>
<accession>A0A9Q1RJZ7</accession>
<evidence type="ECO:0000256" key="1">
    <source>
        <dbReference type="ARBA" id="ARBA00004123"/>
    </source>
</evidence>
<sequence>MYPPSNNNCNHSPILSSVFHNIPSPLTPYEYDLFFQSYHDYFLEHQQQVPFIEDQSLEILVDNTETVTDSVKIPYNTETVTSNYIQGNEGVEGRENKGDDMMSSRISIIRGRIQKNKRSSNKDRHSKINTARGPRDRRMRLSIDAARKFFDLQDLLGFDKASKTVGWLLNKAEAAVKELAKGNGGAVPHMNRQTCTSTTAGVGAICASNYVSECEVISGTFPDETSSNNNKKETAKGGPSCNKDKKKKAKMACRVAFDPLIRESRNQARARARERTQIKIGKSKANMSNWRPFKSATNVNDSPYEVVAEIQELTSHQEKQLNRADHSNLVVNENWNVPFTNFNYQQNAGITHEHQLTDFQFCAKLWET</sequence>
<evidence type="ECO:0000256" key="6">
    <source>
        <dbReference type="ARBA" id="ARBA00023242"/>
    </source>
</evidence>
<keyword evidence="4" id="KW-0238">DNA-binding</keyword>
<dbReference type="GO" id="GO:0005634">
    <property type="term" value="C:nucleus"/>
    <property type="evidence" value="ECO:0007669"/>
    <property type="project" value="UniProtKB-SubCell"/>
</dbReference>
<name>A0A9Q1RJZ7_9SOLA</name>
<feature type="region of interest" description="Disordered" evidence="7">
    <location>
        <begin position="114"/>
        <end position="137"/>
    </location>
</feature>
<dbReference type="InterPro" id="IPR017888">
    <property type="entry name" value="CYC/TB1_R_domain"/>
</dbReference>
<feature type="region of interest" description="Disordered" evidence="7">
    <location>
        <begin position="222"/>
        <end position="244"/>
    </location>
</feature>
<evidence type="ECO:0000313" key="10">
    <source>
        <dbReference type="EMBL" id="KAJ8560592.1"/>
    </source>
</evidence>
<dbReference type="GO" id="GO:2000032">
    <property type="term" value="P:regulation of secondary shoot formation"/>
    <property type="evidence" value="ECO:0007669"/>
    <property type="project" value="TreeGrafter"/>
</dbReference>
<keyword evidence="2" id="KW-0217">Developmental protein</keyword>
<dbReference type="OrthoDB" id="1896834at2759"/>
<dbReference type="PROSITE" id="PS51370">
    <property type="entry name" value="R"/>
    <property type="match status" value="1"/>
</dbReference>
<dbReference type="AlphaFoldDB" id="A0A9Q1RJZ7"/>
<organism evidence="10 11">
    <name type="scientific">Anisodus acutangulus</name>
    <dbReference type="NCBI Taxonomy" id="402998"/>
    <lineage>
        <taxon>Eukaryota</taxon>
        <taxon>Viridiplantae</taxon>
        <taxon>Streptophyta</taxon>
        <taxon>Embryophyta</taxon>
        <taxon>Tracheophyta</taxon>
        <taxon>Spermatophyta</taxon>
        <taxon>Magnoliopsida</taxon>
        <taxon>eudicotyledons</taxon>
        <taxon>Gunneridae</taxon>
        <taxon>Pentapetalae</taxon>
        <taxon>asterids</taxon>
        <taxon>lamiids</taxon>
        <taxon>Solanales</taxon>
        <taxon>Solanaceae</taxon>
        <taxon>Solanoideae</taxon>
        <taxon>Hyoscyameae</taxon>
        <taxon>Anisodus</taxon>
    </lineage>
</organism>
<dbReference type="Proteomes" id="UP001152561">
    <property type="component" value="Unassembled WGS sequence"/>
</dbReference>
<dbReference type="EMBL" id="JAJAGQ010000006">
    <property type="protein sequence ID" value="KAJ8560592.1"/>
    <property type="molecule type" value="Genomic_DNA"/>
</dbReference>
<evidence type="ECO:0000256" key="7">
    <source>
        <dbReference type="SAM" id="MobiDB-lite"/>
    </source>
</evidence>
<feature type="domain" description="R" evidence="9">
    <location>
        <begin position="262"/>
        <end position="279"/>
    </location>
</feature>
<evidence type="ECO:0000256" key="5">
    <source>
        <dbReference type="ARBA" id="ARBA00023163"/>
    </source>
</evidence>
<dbReference type="PANTHER" id="PTHR31072:SF226">
    <property type="entry name" value="TRANSCRIPTION FACTOR TCP18"/>
    <property type="match status" value="1"/>
</dbReference>
<keyword evidence="11" id="KW-1185">Reference proteome</keyword>
<dbReference type="GO" id="GO:0043565">
    <property type="term" value="F:sequence-specific DNA binding"/>
    <property type="evidence" value="ECO:0007669"/>
    <property type="project" value="TreeGrafter"/>
</dbReference>
<dbReference type="PROSITE" id="PS51369">
    <property type="entry name" value="TCP"/>
    <property type="match status" value="1"/>
</dbReference>
<dbReference type="InterPro" id="IPR017887">
    <property type="entry name" value="TF_TCP_subgr"/>
</dbReference>
<gene>
    <name evidence="10" type="ORF">K7X08_022452</name>
</gene>
<feature type="compositionally biased region" description="Basic residues" evidence="7">
    <location>
        <begin position="114"/>
        <end position="127"/>
    </location>
</feature>
<reference evidence="11" key="1">
    <citation type="journal article" date="2023" name="Proc. Natl. Acad. Sci. U.S.A.">
        <title>Genomic and structural basis for evolution of tropane alkaloid biosynthesis.</title>
        <authorList>
            <person name="Wanga Y.-J."/>
            <person name="Taina T."/>
            <person name="Yua J.-Y."/>
            <person name="Lia J."/>
            <person name="Xua B."/>
            <person name="Chenc J."/>
            <person name="D'Auriad J.C."/>
            <person name="Huanga J.-P."/>
            <person name="Huanga S.-X."/>
        </authorList>
    </citation>
    <scope>NUCLEOTIDE SEQUENCE [LARGE SCALE GENOMIC DNA]</scope>
    <source>
        <strain evidence="11">cv. KIB-2019</strain>
    </source>
</reference>
<dbReference type="GO" id="GO:0003700">
    <property type="term" value="F:DNA-binding transcription factor activity"/>
    <property type="evidence" value="ECO:0007669"/>
    <property type="project" value="InterPro"/>
</dbReference>
<protein>
    <submittedName>
        <fullName evidence="10">Uncharacterized protein</fullName>
    </submittedName>
</protein>
<comment type="caution">
    <text evidence="10">The sequence shown here is derived from an EMBL/GenBank/DDBJ whole genome shotgun (WGS) entry which is preliminary data.</text>
</comment>
<evidence type="ECO:0000313" key="11">
    <source>
        <dbReference type="Proteomes" id="UP001152561"/>
    </source>
</evidence>
<dbReference type="PANTHER" id="PTHR31072">
    <property type="entry name" value="TRANSCRIPTION FACTOR TCP4-RELATED"/>
    <property type="match status" value="1"/>
</dbReference>
<feature type="domain" description="TCP" evidence="8">
    <location>
        <begin position="121"/>
        <end position="179"/>
    </location>
</feature>
<dbReference type="Pfam" id="PF03634">
    <property type="entry name" value="TCP"/>
    <property type="match status" value="1"/>
</dbReference>
<evidence type="ECO:0000256" key="4">
    <source>
        <dbReference type="ARBA" id="ARBA00023125"/>
    </source>
</evidence>
<dbReference type="InterPro" id="IPR005333">
    <property type="entry name" value="Transcription_factor_TCP"/>
</dbReference>
<keyword evidence="6" id="KW-0539">Nucleus</keyword>
<evidence type="ECO:0000259" key="8">
    <source>
        <dbReference type="PROSITE" id="PS51369"/>
    </source>
</evidence>